<keyword evidence="10" id="KW-1185">Reference proteome</keyword>
<feature type="transmembrane region" description="Helical" evidence="7">
    <location>
        <begin position="57"/>
        <end position="82"/>
    </location>
</feature>
<keyword evidence="6 7" id="KW-0472">Membrane</keyword>
<proteinExistence type="inferred from homology"/>
<organism evidence="9 10">
    <name type="scientific">Paenibacillus glycinis</name>
    <dbReference type="NCBI Taxonomy" id="2697035"/>
    <lineage>
        <taxon>Bacteria</taxon>
        <taxon>Bacillati</taxon>
        <taxon>Bacillota</taxon>
        <taxon>Bacilli</taxon>
        <taxon>Bacillales</taxon>
        <taxon>Paenibacillaceae</taxon>
        <taxon>Paenibacillus</taxon>
    </lineage>
</organism>
<evidence type="ECO:0000313" key="9">
    <source>
        <dbReference type="EMBL" id="NBD22965.1"/>
    </source>
</evidence>
<dbReference type="PROSITE" id="PS50928">
    <property type="entry name" value="ABC_TM1"/>
    <property type="match status" value="1"/>
</dbReference>
<evidence type="ECO:0000313" key="10">
    <source>
        <dbReference type="Proteomes" id="UP000665561"/>
    </source>
</evidence>
<feature type="transmembrane region" description="Helical" evidence="7">
    <location>
        <begin position="166"/>
        <end position="188"/>
    </location>
</feature>
<evidence type="ECO:0000256" key="6">
    <source>
        <dbReference type="ARBA" id="ARBA00023136"/>
    </source>
</evidence>
<name>A0ABW9XK24_9BACL</name>
<feature type="transmembrane region" description="Helical" evidence="7">
    <location>
        <begin position="121"/>
        <end position="145"/>
    </location>
</feature>
<dbReference type="Gene3D" id="1.10.3720.10">
    <property type="entry name" value="MetI-like"/>
    <property type="match status" value="1"/>
</dbReference>
<evidence type="ECO:0000256" key="4">
    <source>
        <dbReference type="ARBA" id="ARBA00022692"/>
    </source>
</evidence>
<feature type="transmembrane region" description="Helical" evidence="7">
    <location>
        <begin position="94"/>
        <end position="115"/>
    </location>
</feature>
<comment type="similarity">
    <text evidence="7">Belongs to the binding-protein-dependent transport system permease family.</text>
</comment>
<reference evidence="9 10" key="1">
    <citation type="submission" date="2020-01" db="EMBL/GenBank/DDBJ databases">
        <title>Paenibacillus soybeanensis sp. nov. isolated from the nodules of soybean (Glycine max(L.) Merr).</title>
        <authorList>
            <person name="Wang H."/>
        </authorList>
    </citation>
    <scope>NUCLEOTIDE SEQUENCE [LARGE SCALE GENOMIC DNA]</scope>
    <source>
        <strain evidence="9 10">T1</strain>
    </source>
</reference>
<keyword evidence="4 7" id="KW-0812">Transmembrane</keyword>
<comment type="subcellular location">
    <subcellularLocation>
        <location evidence="1 7">Cell membrane</location>
        <topology evidence="1 7">Multi-pass membrane protein</topology>
    </subcellularLocation>
</comment>
<gene>
    <name evidence="9" type="ORF">GT019_03665</name>
</gene>
<evidence type="ECO:0000256" key="3">
    <source>
        <dbReference type="ARBA" id="ARBA00022475"/>
    </source>
</evidence>
<dbReference type="SUPFAM" id="SSF161098">
    <property type="entry name" value="MetI-like"/>
    <property type="match status" value="1"/>
</dbReference>
<dbReference type="PANTHER" id="PTHR43744">
    <property type="entry name" value="ABC TRANSPORTER PERMEASE PROTEIN MG189-RELATED-RELATED"/>
    <property type="match status" value="1"/>
</dbReference>
<evidence type="ECO:0000256" key="2">
    <source>
        <dbReference type="ARBA" id="ARBA00022448"/>
    </source>
</evidence>
<dbReference type="EMBL" id="JAAAMV010000001">
    <property type="protein sequence ID" value="NBD22965.1"/>
    <property type="molecule type" value="Genomic_DNA"/>
</dbReference>
<dbReference type="Pfam" id="PF00528">
    <property type="entry name" value="BPD_transp_1"/>
    <property type="match status" value="1"/>
</dbReference>
<protein>
    <submittedName>
        <fullName evidence="9">ABC transporter permease subunit</fullName>
    </submittedName>
</protein>
<evidence type="ECO:0000256" key="5">
    <source>
        <dbReference type="ARBA" id="ARBA00022989"/>
    </source>
</evidence>
<feature type="domain" description="ABC transmembrane type-1" evidence="8">
    <location>
        <begin position="58"/>
        <end position="260"/>
    </location>
</feature>
<keyword evidence="3" id="KW-1003">Cell membrane</keyword>
<dbReference type="CDD" id="cd06261">
    <property type="entry name" value="TM_PBP2"/>
    <property type="match status" value="1"/>
</dbReference>
<feature type="transmembrane region" description="Helical" evidence="7">
    <location>
        <begin position="241"/>
        <end position="260"/>
    </location>
</feature>
<evidence type="ECO:0000259" key="8">
    <source>
        <dbReference type="PROSITE" id="PS50928"/>
    </source>
</evidence>
<keyword evidence="5 7" id="KW-1133">Transmembrane helix</keyword>
<comment type="caution">
    <text evidence="9">The sequence shown here is derived from an EMBL/GenBank/DDBJ whole genome shotgun (WGS) entry which is preliminary data.</text>
</comment>
<dbReference type="InterPro" id="IPR035906">
    <property type="entry name" value="MetI-like_sf"/>
</dbReference>
<evidence type="ECO:0000256" key="7">
    <source>
        <dbReference type="RuleBase" id="RU363032"/>
    </source>
</evidence>
<dbReference type="Proteomes" id="UP000665561">
    <property type="component" value="Unassembled WGS sequence"/>
</dbReference>
<accession>A0ABW9XK24</accession>
<dbReference type="PANTHER" id="PTHR43744:SF9">
    <property type="entry name" value="POLYGALACTURONAN_RHAMNOGALACTURONAN TRANSPORT SYSTEM PERMEASE PROTEIN YTCP"/>
    <property type="match status" value="1"/>
</dbReference>
<sequence>MLILVCLVMLYPVLFVFGRSVMTDLDRAAHPFAIWPTAWDISGYKYVFSSGSYIVNAYAITILRTIAGTFCNMLFTAALAFVLSNRDYPLRGAFTMLIAFTMWFGGGLIPMFLLVKSLGLYNHFAVLILPGLISAWNMLILRNFFMQIPQGVIESAKMDGASELVIFLRIILPLSTAALATISLFYAVGHWNSWFDAMIYVNDRDLWPVQVFLREIIHNTNLNDMIRSDAVVEVNPPAQSVIMATIVVTTLPILCVYPFLQRYFVKGITVGSIKG</sequence>
<evidence type="ECO:0000256" key="1">
    <source>
        <dbReference type="ARBA" id="ARBA00004651"/>
    </source>
</evidence>
<keyword evidence="2 7" id="KW-0813">Transport</keyword>
<dbReference type="InterPro" id="IPR000515">
    <property type="entry name" value="MetI-like"/>
</dbReference>